<comment type="caution">
    <text evidence="1">The sequence shown here is derived from an EMBL/GenBank/DDBJ whole genome shotgun (WGS) entry which is preliminary data.</text>
</comment>
<keyword evidence="2" id="KW-1185">Reference proteome</keyword>
<name>A0A934HV59_9CLOT</name>
<dbReference type="Proteomes" id="UP000622687">
    <property type="component" value="Unassembled WGS sequence"/>
</dbReference>
<dbReference type="EMBL" id="JAEEGB010000038">
    <property type="protein sequence ID" value="MBI6875166.1"/>
    <property type="molecule type" value="Genomic_DNA"/>
</dbReference>
<evidence type="ECO:0000313" key="1">
    <source>
        <dbReference type="EMBL" id="MBI6875166.1"/>
    </source>
</evidence>
<accession>A0A934HV59</accession>
<evidence type="ECO:0000313" key="2">
    <source>
        <dbReference type="Proteomes" id="UP000622687"/>
    </source>
</evidence>
<dbReference type="AlphaFoldDB" id="A0A934HV59"/>
<sequence length="50" mass="5584">MQIDLSEKEIKLLKKAIISTVSMASILDLNGTEELSAIYDKLDETNELSE</sequence>
<reference evidence="1" key="1">
    <citation type="submission" date="2020-12" db="EMBL/GenBank/DDBJ databases">
        <title>Clostridium thailandense sp. nov., a novel acetogenic bacterium isolated from peat land soil in Thailand.</title>
        <authorList>
            <person name="Chaikitkaew S."/>
            <person name="Birkeland N.K."/>
        </authorList>
    </citation>
    <scope>NUCLEOTIDE SEQUENCE</scope>
    <source>
        <strain evidence="1">DSM 17425</strain>
    </source>
</reference>
<dbReference type="RefSeq" id="WP_211144520.1">
    <property type="nucleotide sequence ID" value="NZ_JAEEGB010000038.1"/>
</dbReference>
<gene>
    <name evidence="1" type="ORF">I6U51_21055</name>
</gene>
<protein>
    <submittedName>
        <fullName evidence="1">Uncharacterized protein</fullName>
    </submittedName>
</protein>
<organism evidence="1 2">
    <name type="scientific">Clostridium aciditolerans</name>
    <dbReference type="NCBI Taxonomy" id="339861"/>
    <lineage>
        <taxon>Bacteria</taxon>
        <taxon>Bacillati</taxon>
        <taxon>Bacillota</taxon>
        <taxon>Clostridia</taxon>
        <taxon>Eubacteriales</taxon>
        <taxon>Clostridiaceae</taxon>
        <taxon>Clostridium</taxon>
    </lineage>
</organism>
<proteinExistence type="predicted"/>